<name>A0A0H3MFV9_ECO7I</name>
<feature type="transmembrane region" description="Helical" evidence="1">
    <location>
        <begin position="352"/>
        <end position="379"/>
    </location>
</feature>
<feature type="transmembrane region" description="Helical" evidence="1">
    <location>
        <begin position="147"/>
        <end position="170"/>
    </location>
</feature>
<reference evidence="3" key="1">
    <citation type="journal article" date="2009" name="PLoS Genet.">
        <title>Organised genome dynamics in the Escherichia coli species results in highly diverse adaptive paths.</title>
        <authorList>
            <person name="Touchon M."/>
            <person name="Hoede C."/>
            <person name="Tenaillon O."/>
            <person name="Barbe V."/>
            <person name="Baeriswyl S."/>
            <person name="Bidet P."/>
            <person name="Bingen E."/>
            <person name="Bonacorsi S."/>
            <person name="Bouchier C."/>
            <person name="Bouvet O."/>
            <person name="Calteau A."/>
            <person name="Chiapello H."/>
            <person name="Clermont O."/>
            <person name="Cruveiller S."/>
            <person name="Danchin A."/>
            <person name="Diard M."/>
            <person name="Dossat C."/>
            <person name="Karoui M.E."/>
            <person name="Frapy E."/>
            <person name="Garry L."/>
            <person name="Ghigo J.M."/>
            <person name="Gilles A.M."/>
            <person name="Johnson J."/>
            <person name="Le Bouguenec C."/>
            <person name="Lescat M."/>
            <person name="Mangenot S."/>
            <person name="Martinez-Jehanne V."/>
            <person name="Matic I."/>
            <person name="Nassif X."/>
            <person name="Oztas S."/>
            <person name="Petit M.A."/>
            <person name="Pichon C."/>
            <person name="Rouy Z."/>
            <person name="Ruf C.S."/>
            <person name="Schneider D."/>
            <person name="Tourret J."/>
            <person name="Vacherie B."/>
            <person name="Vallenet D."/>
            <person name="Medigue C."/>
            <person name="Rocha E.P.C."/>
            <person name="Denamur E."/>
        </authorList>
    </citation>
    <scope>NUCLEOTIDE SEQUENCE [LARGE SCALE GENOMIC DNA]</scope>
    <source>
        <strain evidence="3">IAI39 / ExPEC</strain>
    </source>
</reference>
<feature type="transmembrane region" description="Helical" evidence="1">
    <location>
        <begin position="318"/>
        <end position="340"/>
    </location>
</feature>
<feature type="transmembrane region" description="Helical" evidence="1">
    <location>
        <begin position="114"/>
        <end position="135"/>
    </location>
</feature>
<feature type="transmembrane region" description="Helical" evidence="1">
    <location>
        <begin position="45"/>
        <end position="64"/>
    </location>
</feature>
<proteinExistence type="predicted"/>
<dbReference type="AlphaFoldDB" id="A0A0H3MFV9"/>
<dbReference type="PATRIC" id="fig|585057.6.peg.1033"/>
<keyword evidence="1" id="KW-0472">Membrane</keyword>
<organism evidence="2 3">
    <name type="scientific">Escherichia coli O7:K1 (strain IAI39 / ExPEC)</name>
    <dbReference type="NCBI Taxonomy" id="585057"/>
    <lineage>
        <taxon>Bacteria</taxon>
        <taxon>Pseudomonadati</taxon>
        <taxon>Pseudomonadota</taxon>
        <taxon>Gammaproteobacteria</taxon>
        <taxon>Enterobacterales</taxon>
        <taxon>Enterobacteriaceae</taxon>
        <taxon>Escherichia</taxon>
    </lineage>
</organism>
<dbReference type="KEGG" id="ect:ECIAI39_0983"/>
<feature type="transmembrane region" description="Helical" evidence="1">
    <location>
        <begin position="85"/>
        <end position="108"/>
    </location>
</feature>
<keyword evidence="1" id="KW-0812">Transmembrane</keyword>
<evidence type="ECO:0000256" key="1">
    <source>
        <dbReference type="SAM" id="Phobius"/>
    </source>
</evidence>
<protein>
    <submittedName>
        <fullName evidence="2">O-antigen polymerase Wzy</fullName>
    </submittedName>
</protein>
<dbReference type="RefSeq" id="WP_001230642.1">
    <property type="nucleotide sequence ID" value="NC_011750.1"/>
</dbReference>
<feature type="transmembrane region" description="Helical" evidence="1">
    <location>
        <begin position="12"/>
        <end position="33"/>
    </location>
</feature>
<evidence type="ECO:0000313" key="3">
    <source>
        <dbReference type="Proteomes" id="UP000000749"/>
    </source>
</evidence>
<dbReference type="PHI-base" id="PHI:8633"/>
<feature type="transmembrane region" description="Helical" evidence="1">
    <location>
        <begin position="182"/>
        <end position="199"/>
    </location>
</feature>
<dbReference type="EMBL" id="CU928164">
    <property type="protein sequence ID" value="CAR17120.1"/>
    <property type="molecule type" value="Genomic_DNA"/>
</dbReference>
<accession>A0A0H3MFV9</accession>
<dbReference type="Proteomes" id="UP000000749">
    <property type="component" value="Chromosome"/>
</dbReference>
<sequence>MRKNFYTTPITLLILTLNIAATIVVINNSELLIGDLMGFKSETVVIIQSLIYISLSLLFLSVLYNGLEKIKPLTTKLADSNSRPIAIFLICLELLYITYVFNTGLFVAGNNERGGGVISALFVLLNVDVLVLIFLTHVKTSKYKPIIIMLWIISFLQRGWISYFFILILISFIDRRLKNKKNWKAGVVLICFILALPFVEQIKNSIRSGEAISTQLTFFDYADSFNQQFMKVVGRVQTVSHVAFITDNINQLQNLKNNGESTDFFEENFIYIIAKKLGSADDKINTPDLLARYISPSLDSSWNVNPSLIGWIFIQNDLYVLPIIWVVLLCFLFTMLSKIIANDLYAMNMRWLFWLVFLFPGWIFQFTAVIFSLLVFILLKYTLRTKRVKPL</sequence>
<dbReference type="HOGENOM" id="CLU_705426_0_0_6"/>
<gene>
    <name evidence="2" type="primary">wzy</name>
    <name evidence="2" type="ordered locus">ECIAI39_0983</name>
</gene>
<evidence type="ECO:0000313" key="2">
    <source>
        <dbReference type="EMBL" id="CAR17120.1"/>
    </source>
</evidence>
<dbReference type="NCBIfam" id="NF033860">
    <property type="entry name" value="Wzy_O6_O28"/>
    <property type="match status" value="1"/>
</dbReference>
<keyword evidence="1" id="KW-1133">Transmembrane helix</keyword>
<dbReference type="STRING" id="585057.ECIAI39_0983"/>